<comment type="caution">
    <text evidence="6">The sequence shown here is derived from an EMBL/GenBank/DDBJ whole genome shotgun (WGS) entry which is preliminary data.</text>
</comment>
<keyword evidence="3" id="KW-0274">FAD</keyword>
<dbReference type="EMBL" id="JAFBEC010000001">
    <property type="protein sequence ID" value="MBM7630933.1"/>
    <property type="molecule type" value="Genomic_DNA"/>
</dbReference>
<comment type="cofactor">
    <cofactor evidence="1">
        <name>FAD</name>
        <dbReference type="ChEBI" id="CHEBI:57692"/>
    </cofactor>
</comment>
<sequence>MNKDYDVIVVGAGTMGMAAGYYLSKKNVRTLLIDQFDPPHEMGSHHGETRIIRHALGEGEFYSPLALRAQELWEELEEKSGYELFRNTGVLAFGPKDASFIRETINSAKKHNIPYQLLDHEQIHNRWPGIEAPDGYEGCLEENAGMLYSANCLLAFKKMALSEGAELLTNTKVTGIDAGSGTVTTDQGSYSAKKVVVSGGAWNTELFQQLDLQIPMQPTRQTNVWFEPEENLYRIEDSFPIFFADLPDGEYYGFPMIDEKGVKSGRHDHGPDVDPSTMDRTFGTYPEDEQDPRQFLDRFLPKAAGQCNDGRACMYTRTPDHDFIIDHHPVHKSIVLAGGFSGHGFKYAPVIGEILADLTLTGESNFDLSPFSVTRSALNAYQK</sequence>
<evidence type="ECO:0000256" key="3">
    <source>
        <dbReference type="ARBA" id="ARBA00022827"/>
    </source>
</evidence>
<evidence type="ECO:0000256" key="2">
    <source>
        <dbReference type="ARBA" id="ARBA00022630"/>
    </source>
</evidence>
<dbReference type="RefSeq" id="WP_204695097.1">
    <property type="nucleotide sequence ID" value="NZ_JAFBEC010000001.1"/>
</dbReference>
<organism evidence="6 7">
    <name type="scientific">Geomicrobium sediminis</name>
    <dbReference type="NCBI Taxonomy" id="1347788"/>
    <lineage>
        <taxon>Bacteria</taxon>
        <taxon>Bacillati</taxon>
        <taxon>Bacillota</taxon>
        <taxon>Bacilli</taxon>
        <taxon>Bacillales</taxon>
        <taxon>Geomicrobium</taxon>
    </lineage>
</organism>
<dbReference type="InterPro" id="IPR036188">
    <property type="entry name" value="FAD/NAD-bd_sf"/>
</dbReference>
<dbReference type="PANTHER" id="PTHR10961:SF7">
    <property type="entry name" value="FAD DEPENDENT OXIDOREDUCTASE DOMAIN-CONTAINING PROTEIN"/>
    <property type="match status" value="1"/>
</dbReference>
<dbReference type="SUPFAM" id="SSF51905">
    <property type="entry name" value="FAD/NAD(P)-binding domain"/>
    <property type="match status" value="1"/>
</dbReference>
<dbReference type="PANTHER" id="PTHR10961">
    <property type="entry name" value="PEROXISOMAL SARCOSINE OXIDASE"/>
    <property type="match status" value="1"/>
</dbReference>
<accession>A0ABS2P6A1</accession>
<evidence type="ECO:0000256" key="4">
    <source>
        <dbReference type="ARBA" id="ARBA00023002"/>
    </source>
</evidence>
<proteinExistence type="predicted"/>
<dbReference type="Pfam" id="PF01266">
    <property type="entry name" value="DAO"/>
    <property type="match status" value="1"/>
</dbReference>
<keyword evidence="7" id="KW-1185">Reference proteome</keyword>
<keyword evidence="2" id="KW-0285">Flavoprotein</keyword>
<evidence type="ECO:0000313" key="6">
    <source>
        <dbReference type="EMBL" id="MBM7630933.1"/>
    </source>
</evidence>
<dbReference type="InterPro" id="IPR045170">
    <property type="entry name" value="MTOX"/>
</dbReference>
<evidence type="ECO:0000313" key="7">
    <source>
        <dbReference type="Proteomes" id="UP000741863"/>
    </source>
</evidence>
<dbReference type="NCBIfam" id="NF008425">
    <property type="entry name" value="PRK11259.1"/>
    <property type="match status" value="1"/>
</dbReference>
<evidence type="ECO:0000256" key="1">
    <source>
        <dbReference type="ARBA" id="ARBA00001974"/>
    </source>
</evidence>
<feature type="domain" description="FAD dependent oxidoreductase" evidence="5">
    <location>
        <begin position="6"/>
        <end position="358"/>
    </location>
</feature>
<evidence type="ECO:0000259" key="5">
    <source>
        <dbReference type="Pfam" id="PF01266"/>
    </source>
</evidence>
<dbReference type="Proteomes" id="UP000741863">
    <property type="component" value="Unassembled WGS sequence"/>
</dbReference>
<reference evidence="6 7" key="1">
    <citation type="submission" date="2021-01" db="EMBL/GenBank/DDBJ databases">
        <title>Genomic Encyclopedia of Type Strains, Phase IV (KMG-IV): sequencing the most valuable type-strain genomes for metagenomic binning, comparative biology and taxonomic classification.</title>
        <authorList>
            <person name="Goeker M."/>
        </authorList>
    </citation>
    <scope>NUCLEOTIDE SEQUENCE [LARGE SCALE GENOMIC DNA]</scope>
    <source>
        <strain evidence="6 7">DSM 25540</strain>
    </source>
</reference>
<dbReference type="SUPFAM" id="SSF54373">
    <property type="entry name" value="FAD-linked reductases, C-terminal domain"/>
    <property type="match status" value="1"/>
</dbReference>
<gene>
    <name evidence="6" type="ORF">JOD17_000024</name>
</gene>
<dbReference type="InterPro" id="IPR006076">
    <property type="entry name" value="FAD-dep_OxRdtase"/>
</dbReference>
<keyword evidence="4" id="KW-0560">Oxidoreductase</keyword>
<name>A0ABS2P6A1_9BACL</name>
<dbReference type="Gene3D" id="3.50.50.60">
    <property type="entry name" value="FAD/NAD(P)-binding domain"/>
    <property type="match status" value="1"/>
</dbReference>
<dbReference type="Gene3D" id="3.30.9.10">
    <property type="entry name" value="D-Amino Acid Oxidase, subunit A, domain 2"/>
    <property type="match status" value="1"/>
</dbReference>
<protein>
    <submittedName>
        <fullName evidence="6">Monomeric sarcosine oxidase</fullName>
    </submittedName>
</protein>